<dbReference type="HAMAP" id="MF_00821">
    <property type="entry name" value="SecB"/>
    <property type="match status" value="1"/>
</dbReference>
<reference evidence="7" key="1">
    <citation type="journal article" date="2021" name="Microorganisms">
        <title>Acidisoma silvae sp. nov. and Acidisomacellulosilytica sp. nov., Two Acidophilic Bacteria Isolated from Decaying Wood, Hydrolyzing Cellulose and Producing Poly-3-hydroxybutyrate.</title>
        <authorList>
            <person name="Mieszkin S."/>
            <person name="Pouder E."/>
            <person name="Uroz S."/>
            <person name="Simon-Colin C."/>
            <person name="Alain K."/>
        </authorList>
    </citation>
    <scope>NUCLEOTIDE SEQUENCE</scope>
    <source>
        <strain evidence="7">HW T2.11</strain>
    </source>
</reference>
<evidence type="ECO:0000256" key="5">
    <source>
        <dbReference type="ARBA" id="ARBA00023186"/>
    </source>
</evidence>
<dbReference type="GO" id="GO:0006457">
    <property type="term" value="P:protein folding"/>
    <property type="evidence" value="ECO:0007669"/>
    <property type="project" value="UniProtKB-UniRule"/>
</dbReference>
<dbReference type="NCBIfam" id="TIGR00809">
    <property type="entry name" value="secB"/>
    <property type="match status" value="1"/>
</dbReference>
<dbReference type="Gene3D" id="3.10.420.10">
    <property type="entry name" value="SecB-like"/>
    <property type="match status" value="1"/>
</dbReference>
<accession>A0A964DXC9</accession>
<sequence>MSQQAPEAAANQPVAAPLVVNAQYVKDLSFEVPGAPAIYSVLRSAPQVAVNLDVQVKRLAEDQLVFEVTLVARVEATKPADMPAVPGVADGGPIVFLAELSYAGIFTLNGIPDNQVEPVLMVEGPRLLFPFARNILADVTRDGGFPPVLLGPIDFLALWQHRRAQATAAATPAGNA</sequence>
<evidence type="ECO:0000256" key="2">
    <source>
        <dbReference type="ARBA" id="ARBA00022448"/>
    </source>
</evidence>
<dbReference type="InterPro" id="IPR003708">
    <property type="entry name" value="SecB"/>
</dbReference>
<dbReference type="Pfam" id="PF02556">
    <property type="entry name" value="SecB"/>
    <property type="match status" value="1"/>
</dbReference>
<keyword evidence="6" id="KW-0963">Cytoplasm</keyword>
<dbReference type="GO" id="GO:0051262">
    <property type="term" value="P:protein tetramerization"/>
    <property type="evidence" value="ECO:0007669"/>
    <property type="project" value="InterPro"/>
</dbReference>
<evidence type="ECO:0000313" key="7">
    <source>
        <dbReference type="EMBL" id="MCB8873917.1"/>
    </source>
</evidence>
<comment type="function">
    <text evidence="6">One of the proteins required for the normal export of preproteins out of the cell cytoplasm. It is a molecular chaperone that binds to a subset of precursor proteins, maintaining them in a translocation-competent state. It also specifically binds to its receptor SecA.</text>
</comment>
<dbReference type="GO" id="GO:0005737">
    <property type="term" value="C:cytoplasm"/>
    <property type="evidence" value="ECO:0007669"/>
    <property type="project" value="UniProtKB-SubCell"/>
</dbReference>
<comment type="caution">
    <text evidence="7">The sequence shown here is derived from an EMBL/GenBank/DDBJ whole genome shotgun (WGS) entry which is preliminary data.</text>
</comment>
<gene>
    <name evidence="6 7" type="primary">secB</name>
    <name evidence="7" type="ORF">ASILVAE211_01890</name>
</gene>
<dbReference type="SUPFAM" id="SSF54611">
    <property type="entry name" value="SecB-like"/>
    <property type="match status" value="1"/>
</dbReference>
<keyword evidence="4 6" id="KW-0811">Translocation</keyword>
<keyword evidence="3 6" id="KW-0653">Protein transport</keyword>
<dbReference type="AlphaFoldDB" id="A0A964DXC9"/>
<dbReference type="GO" id="GO:0051082">
    <property type="term" value="F:unfolded protein binding"/>
    <property type="evidence" value="ECO:0007669"/>
    <property type="project" value="InterPro"/>
</dbReference>
<dbReference type="NCBIfam" id="NF004392">
    <property type="entry name" value="PRK05751.1-3"/>
    <property type="match status" value="1"/>
</dbReference>
<name>A0A964DXC9_9PROT</name>
<keyword evidence="2 6" id="KW-0813">Transport</keyword>
<proteinExistence type="inferred from homology"/>
<evidence type="ECO:0000256" key="1">
    <source>
        <dbReference type="ARBA" id="ARBA00009990"/>
    </source>
</evidence>
<protein>
    <recommendedName>
        <fullName evidence="6">Protein-export protein SecB</fullName>
    </recommendedName>
</protein>
<organism evidence="7 8">
    <name type="scientific">Acidisoma silvae</name>
    <dbReference type="NCBI Taxonomy" id="2802396"/>
    <lineage>
        <taxon>Bacteria</taxon>
        <taxon>Pseudomonadati</taxon>
        <taxon>Pseudomonadota</taxon>
        <taxon>Alphaproteobacteria</taxon>
        <taxon>Acetobacterales</taxon>
        <taxon>Acidocellaceae</taxon>
        <taxon>Acidisoma</taxon>
    </lineage>
</organism>
<dbReference type="PANTHER" id="PTHR36918">
    <property type="match status" value="1"/>
</dbReference>
<dbReference type="PANTHER" id="PTHR36918:SF1">
    <property type="entry name" value="PROTEIN-EXPORT PROTEIN SECB"/>
    <property type="match status" value="1"/>
</dbReference>
<dbReference type="Proteomes" id="UP000708298">
    <property type="component" value="Unassembled WGS sequence"/>
</dbReference>
<evidence type="ECO:0000256" key="6">
    <source>
        <dbReference type="HAMAP-Rule" id="MF_00821"/>
    </source>
</evidence>
<dbReference type="GO" id="GO:0015031">
    <property type="term" value="P:protein transport"/>
    <property type="evidence" value="ECO:0007669"/>
    <property type="project" value="UniProtKB-UniRule"/>
</dbReference>
<comment type="similarity">
    <text evidence="1 6">Belongs to the SecB family.</text>
</comment>
<dbReference type="RefSeq" id="WP_227319580.1">
    <property type="nucleotide sequence ID" value="NZ_JAESVB010000001.1"/>
</dbReference>
<evidence type="ECO:0000256" key="4">
    <source>
        <dbReference type="ARBA" id="ARBA00023010"/>
    </source>
</evidence>
<dbReference type="InterPro" id="IPR035958">
    <property type="entry name" value="SecB-like_sf"/>
</dbReference>
<reference evidence="7" key="2">
    <citation type="submission" date="2021-01" db="EMBL/GenBank/DDBJ databases">
        <authorList>
            <person name="Mieszkin S."/>
            <person name="Pouder E."/>
            <person name="Alain K."/>
        </authorList>
    </citation>
    <scope>NUCLEOTIDE SEQUENCE</scope>
    <source>
        <strain evidence="7">HW T2.11</strain>
    </source>
</reference>
<comment type="subunit">
    <text evidence="6">Homotetramer, a dimer of dimers. One homotetramer interacts with 1 SecA dimer.</text>
</comment>
<comment type="subcellular location">
    <subcellularLocation>
        <location evidence="6">Cytoplasm</location>
    </subcellularLocation>
</comment>
<evidence type="ECO:0000313" key="8">
    <source>
        <dbReference type="Proteomes" id="UP000708298"/>
    </source>
</evidence>
<keyword evidence="5 6" id="KW-0143">Chaperone</keyword>
<keyword evidence="8" id="KW-1185">Reference proteome</keyword>
<evidence type="ECO:0000256" key="3">
    <source>
        <dbReference type="ARBA" id="ARBA00022927"/>
    </source>
</evidence>
<dbReference type="EMBL" id="JAESVB010000001">
    <property type="protein sequence ID" value="MCB8873917.1"/>
    <property type="molecule type" value="Genomic_DNA"/>
</dbReference>